<name>A0ABR2ZJ26_9AGAR</name>
<dbReference type="EMBL" id="JBBXMP010000143">
    <property type="protein sequence ID" value="KAL0061235.1"/>
    <property type="molecule type" value="Genomic_DNA"/>
</dbReference>
<organism evidence="2 3">
    <name type="scientific">Marasmius tenuissimus</name>
    <dbReference type="NCBI Taxonomy" id="585030"/>
    <lineage>
        <taxon>Eukaryota</taxon>
        <taxon>Fungi</taxon>
        <taxon>Dikarya</taxon>
        <taxon>Basidiomycota</taxon>
        <taxon>Agaricomycotina</taxon>
        <taxon>Agaricomycetes</taxon>
        <taxon>Agaricomycetidae</taxon>
        <taxon>Agaricales</taxon>
        <taxon>Marasmiineae</taxon>
        <taxon>Marasmiaceae</taxon>
        <taxon>Marasmius</taxon>
    </lineage>
</organism>
<feature type="compositionally biased region" description="Polar residues" evidence="1">
    <location>
        <begin position="1"/>
        <end position="15"/>
    </location>
</feature>
<evidence type="ECO:0000313" key="3">
    <source>
        <dbReference type="Proteomes" id="UP001437256"/>
    </source>
</evidence>
<protein>
    <submittedName>
        <fullName evidence="2">Uncharacterized protein</fullName>
    </submittedName>
</protein>
<gene>
    <name evidence="2" type="ORF">AAF712_011938</name>
</gene>
<feature type="region of interest" description="Disordered" evidence="1">
    <location>
        <begin position="1"/>
        <end position="28"/>
    </location>
</feature>
<evidence type="ECO:0000313" key="2">
    <source>
        <dbReference type="EMBL" id="KAL0061235.1"/>
    </source>
</evidence>
<accession>A0ABR2ZJ26</accession>
<sequence>MSSGSPTAPTQNNTHGIPGESSDHIHGSAYTNENANTLAYTLNGDTSSLAASTYIQNYQCQNPQSHYTNCNFYAGDHSLAAQNARASDRVSSNIAMGTGRAHPAQDIEQNSLFIPFYWPWNLFNSFIRVVLRAAAMHVGDRAPHGTLPRHTQDLEEPDRPIRNDRSPSPIPSLTPAIGIQED</sequence>
<feature type="compositionally biased region" description="Basic and acidic residues" evidence="1">
    <location>
        <begin position="150"/>
        <end position="165"/>
    </location>
</feature>
<feature type="region of interest" description="Disordered" evidence="1">
    <location>
        <begin position="141"/>
        <end position="182"/>
    </location>
</feature>
<dbReference type="Proteomes" id="UP001437256">
    <property type="component" value="Unassembled WGS sequence"/>
</dbReference>
<evidence type="ECO:0000256" key="1">
    <source>
        <dbReference type="SAM" id="MobiDB-lite"/>
    </source>
</evidence>
<reference evidence="2 3" key="1">
    <citation type="submission" date="2024-05" db="EMBL/GenBank/DDBJ databases">
        <title>A draft genome resource for the thread blight pathogen Marasmius tenuissimus strain MS-2.</title>
        <authorList>
            <person name="Yulfo-Soto G.E."/>
            <person name="Baruah I.K."/>
            <person name="Amoako-Attah I."/>
            <person name="Bukari Y."/>
            <person name="Meinhardt L.W."/>
            <person name="Bailey B.A."/>
            <person name="Cohen S.P."/>
        </authorList>
    </citation>
    <scope>NUCLEOTIDE SEQUENCE [LARGE SCALE GENOMIC DNA]</scope>
    <source>
        <strain evidence="2 3">MS-2</strain>
    </source>
</reference>
<comment type="caution">
    <text evidence="2">The sequence shown here is derived from an EMBL/GenBank/DDBJ whole genome shotgun (WGS) entry which is preliminary data.</text>
</comment>
<keyword evidence="3" id="KW-1185">Reference proteome</keyword>
<proteinExistence type="predicted"/>